<keyword evidence="1" id="KW-1133">Transmembrane helix</keyword>
<evidence type="ECO:0000313" key="3">
    <source>
        <dbReference type="Proteomes" id="UP000654947"/>
    </source>
</evidence>
<keyword evidence="1" id="KW-0812">Transmembrane</keyword>
<sequence>MSDTGEESNKNFNSTPLFDHLRKRCSSGIGEDIACHRPPAQPKNDDRALSYVGEVREYELIPRLMSGRDTVTENDVEESIVRIARHLSDRRDALFAVIYNPLGVIPRVRGDLGTEFHQWAAWCWTSEAAWRVLDPKNGEFSHPLTENEVANLAPIAARQRFLAWSEAYRTANKKGDDEEQSMGPPDTRLRILGKDASHLLHTYAREARQEWAWFLCRHESLPALDGVGPRGLERETDLLLFKCPNSSPASTFWCFAPMMIHANLQSAADSPTQNDRDAATALLETHHLPRFRLWTAAKASLSLTKCPGGAWFWAGLTAVLAVGTVFLSLSAFALLPLPPPDRTAMWAAPVTVALDLIGVAVFGRLWAMPWMLRVPAAAAIGLLMLTTMNPAWWHAAFAGTGASKDVPSSWSGPHPLCVALLLATAAFAYLLVNVRNTGVDLCMALGRALAVWVVSAVHSVLVALFGLTWVVPLFSEDGDVFVAVWSGHPEAAITALLQAGAWCLVAGVFSQILWDDRPLTTPLAHAHWRAEER</sequence>
<organism evidence="2 3">
    <name type="scientific">Nocardiopsis kunsanensis</name>
    <dbReference type="NCBI Taxonomy" id="141693"/>
    <lineage>
        <taxon>Bacteria</taxon>
        <taxon>Bacillati</taxon>
        <taxon>Actinomycetota</taxon>
        <taxon>Actinomycetes</taxon>
        <taxon>Streptosporangiales</taxon>
        <taxon>Nocardiopsidaceae</taxon>
        <taxon>Nocardiopsis</taxon>
    </lineage>
</organism>
<keyword evidence="3" id="KW-1185">Reference proteome</keyword>
<dbReference type="EMBL" id="BMXL01000002">
    <property type="protein sequence ID" value="GHD16441.1"/>
    <property type="molecule type" value="Genomic_DNA"/>
</dbReference>
<feature type="transmembrane region" description="Helical" evidence="1">
    <location>
        <begin position="374"/>
        <end position="393"/>
    </location>
</feature>
<protein>
    <submittedName>
        <fullName evidence="2">Uncharacterized protein</fullName>
    </submittedName>
</protein>
<feature type="transmembrane region" description="Helical" evidence="1">
    <location>
        <begin position="346"/>
        <end position="367"/>
    </location>
</feature>
<accession>A0A918X782</accession>
<feature type="transmembrane region" description="Helical" evidence="1">
    <location>
        <begin position="444"/>
        <end position="471"/>
    </location>
</feature>
<dbReference type="Proteomes" id="UP000654947">
    <property type="component" value="Unassembled WGS sequence"/>
</dbReference>
<feature type="transmembrane region" description="Helical" evidence="1">
    <location>
        <begin position="413"/>
        <end position="432"/>
    </location>
</feature>
<evidence type="ECO:0000256" key="1">
    <source>
        <dbReference type="SAM" id="Phobius"/>
    </source>
</evidence>
<dbReference type="RefSeq" id="WP_194956923.1">
    <property type="nucleotide sequence ID" value="NZ_BMXL01000002.1"/>
</dbReference>
<reference evidence="2 3" key="1">
    <citation type="journal article" date="2014" name="Int. J. Syst. Evol. Microbiol.">
        <title>Complete genome sequence of Corynebacterium casei LMG S-19264T (=DSM 44701T), isolated from a smear-ripened cheese.</title>
        <authorList>
            <consortium name="US DOE Joint Genome Institute (JGI-PGF)"/>
            <person name="Walter F."/>
            <person name="Albersmeier A."/>
            <person name="Kalinowski J."/>
            <person name="Ruckert C."/>
        </authorList>
    </citation>
    <scope>NUCLEOTIDE SEQUENCE [LARGE SCALE GENOMIC DNA]</scope>
    <source>
        <strain evidence="2 3">KCTC 19473</strain>
    </source>
</reference>
<proteinExistence type="predicted"/>
<name>A0A918X782_9ACTN</name>
<gene>
    <name evidence="2" type="ORF">GCM10007147_04540</name>
</gene>
<comment type="caution">
    <text evidence="2">The sequence shown here is derived from an EMBL/GenBank/DDBJ whole genome shotgun (WGS) entry which is preliminary data.</text>
</comment>
<keyword evidence="1" id="KW-0472">Membrane</keyword>
<feature type="transmembrane region" description="Helical" evidence="1">
    <location>
        <begin position="491"/>
        <end position="514"/>
    </location>
</feature>
<dbReference type="AlphaFoldDB" id="A0A918X782"/>
<feature type="transmembrane region" description="Helical" evidence="1">
    <location>
        <begin position="310"/>
        <end position="334"/>
    </location>
</feature>
<evidence type="ECO:0000313" key="2">
    <source>
        <dbReference type="EMBL" id="GHD16441.1"/>
    </source>
</evidence>